<evidence type="ECO:0000313" key="3">
    <source>
        <dbReference type="Proteomes" id="UP000250140"/>
    </source>
</evidence>
<reference evidence="2 3" key="1">
    <citation type="journal article" date="2016" name="Nat. Commun.">
        <title>Ectomycorrhizal ecology is imprinted in the genome of the dominant symbiotic fungus Cenococcum geophilum.</title>
        <authorList>
            <consortium name="DOE Joint Genome Institute"/>
            <person name="Peter M."/>
            <person name="Kohler A."/>
            <person name="Ohm R.A."/>
            <person name="Kuo A."/>
            <person name="Krutzmann J."/>
            <person name="Morin E."/>
            <person name="Arend M."/>
            <person name="Barry K.W."/>
            <person name="Binder M."/>
            <person name="Choi C."/>
            <person name="Clum A."/>
            <person name="Copeland A."/>
            <person name="Grisel N."/>
            <person name="Haridas S."/>
            <person name="Kipfer T."/>
            <person name="LaButti K."/>
            <person name="Lindquist E."/>
            <person name="Lipzen A."/>
            <person name="Maire R."/>
            <person name="Meier B."/>
            <person name="Mihaltcheva S."/>
            <person name="Molinier V."/>
            <person name="Murat C."/>
            <person name="Poggeler S."/>
            <person name="Quandt C.A."/>
            <person name="Sperisen C."/>
            <person name="Tritt A."/>
            <person name="Tisserant E."/>
            <person name="Crous P.W."/>
            <person name="Henrissat B."/>
            <person name="Nehls U."/>
            <person name="Egli S."/>
            <person name="Spatafora J.W."/>
            <person name="Grigoriev I.V."/>
            <person name="Martin F.M."/>
        </authorList>
    </citation>
    <scope>NUCLEOTIDE SEQUENCE [LARGE SCALE GENOMIC DNA]</scope>
    <source>
        <strain evidence="2 3">CBS 207.34</strain>
    </source>
</reference>
<accession>A0A8E2JSH9</accession>
<feature type="non-terminal residue" evidence="2">
    <location>
        <position position="1"/>
    </location>
</feature>
<feature type="domain" description="Rhodopsin" evidence="1">
    <location>
        <begin position="4"/>
        <end position="75"/>
    </location>
</feature>
<evidence type="ECO:0000259" key="1">
    <source>
        <dbReference type="Pfam" id="PF20684"/>
    </source>
</evidence>
<organism evidence="2 3">
    <name type="scientific">Glonium stellatum</name>
    <dbReference type="NCBI Taxonomy" id="574774"/>
    <lineage>
        <taxon>Eukaryota</taxon>
        <taxon>Fungi</taxon>
        <taxon>Dikarya</taxon>
        <taxon>Ascomycota</taxon>
        <taxon>Pezizomycotina</taxon>
        <taxon>Dothideomycetes</taxon>
        <taxon>Pleosporomycetidae</taxon>
        <taxon>Gloniales</taxon>
        <taxon>Gloniaceae</taxon>
        <taxon>Glonium</taxon>
    </lineage>
</organism>
<dbReference type="Proteomes" id="UP000250140">
    <property type="component" value="Unassembled WGS sequence"/>
</dbReference>
<dbReference type="Pfam" id="PF20684">
    <property type="entry name" value="Fung_rhodopsin"/>
    <property type="match status" value="1"/>
</dbReference>
<gene>
    <name evidence="2" type="ORF">AOQ84DRAFT_270308</name>
</gene>
<name>A0A8E2JSH9_9PEZI</name>
<dbReference type="EMBL" id="KV749776">
    <property type="protein sequence ID" value="OCL07848.1"/>
    <property type="molecule type" value="Genomic_DNA"/>
</dbReference>
<protein>
    <recommendedName>
        <fullName evidence="1">Rhodopsin domain-containing protein</fullName>
    </recommendedName>
</protein>
<dbReference type="AlphaFoldDB" id="A0A8E2JSH9"/>
<feature type="non-terminal residue" evidence="2">
    <location>
        <position position="128"/>
    </location>
</feature>
<sequence length="128" mass="13957">RLFHLPSCNRCAVYLSPGLGIFVSGASIAKMIAASKYDTNNDSLAQGLTIATLSTIEEQLSLIAACLPYLRATFQCVLVHFGLITGSTQNRTGYQMYGDRLTGHHHNASLHLRATHTTKHAQSEENIL</sequence>
<dbReference type="InterPro" id="IPR049326">
    <property type="entry name" value="Rhodopsin_dom_fungi"/>
</dbReference>
<proteinExistence type="predicted"/>
<evidence type="ECO:0000313" key="2">
    <source>
        <dbReference type="EMBL" id="OCL07848.1"/>
    </source>
</evidence>
<keyword evidence="3" id="KW-1185">Reference proteome</keyword>